<evidence type="ECO:0000313" key="2">
    <source>
        <dbReference type="Proteomes" id="UP000543554"/>
    </source>
</evidence>
<organism evidence="1 2">
    <name type="scientific">Methylorubrum thiocyanatum</name>
    <dbReference type="NCBI Taxonomy" id="47958"/>
    <lineage>
        <taxon>Bacteria</taxon>
        <taxon>Pseudomonadati</taxon>
        <taxon>Pseudomonadota</taxon>
        <taxon>Alphaproteobacteria</taxon>
        <taxon>Hyphomicrobiales</taxon>
        <taxon>Methylobacteriaceae</taxon>
        <taxon>Methylorubrum</taxon>
    </lineage>
</organism>
<reference evidence="1 2" key="1">
    <citation type="submission" date="2020-08" db="EMBL/GenBank/DDBJ databases">
        <title>Genomic Encyclopedia of Type Strains, Phase IV (KMG-IV): sequencing the most valuable type-strain genomes for metagenomic binning, comparative biology and taxonomic classification.</title>
        <authorList>
            <person name="Goeker M."/>
        </authorList>
    </citation>
    <scope>NUCLEOTIDE SEQUENCE [LARGE SCALE GENOMIC DNA]</scope>
    <source>
        <strain evidence="1 2">DSM 11490</strain>
    </source>
</reference>
<sequence length="106" mass="11112">MAPGGRLIAMGFISLKDWRARSAGLAQAASRAKALLRPALALSEADALSVNEIACTDPGCPDVETVVLVMRAGEPTRALRFRGPLDALDEAAARLLAQEETGLRGI</sequence>
<dbReference type="Proteomes" id="UP000543554">
    <property type="component" value="Unassembled WGS sequence"/>
</dbReference>
<dbReference type="EMBL" id="JACJIB010000003">
    <property type="protein sequence ID" value="MBA8912521.1"/>
    <property type="molecule type" value="Genomic_DNA"/>
</dbReference>
<keyword evidence="2" id="KW-1185">Reference proteome</keyword>
<accession>A0AA40S0V0</accession>
<comment type="caution">
    <text evidence="1">The sequence shown here is derived from an EMBL/GenBank/DDBJ whole genome shotgun (WGS) entry which is preliminary data.</text>
</comment>
<proteinExistence type="predicted"/>
<name>A0AA40S0V0_9HYPH</name>
<evidence type="ECO:0000313" key="1">
    <source>
        <dbReference type="EMBL" id="MBA8912521.1"/>
    </source>
</evidence>
<protein>
    <recommendedName>
        <fullName evidence="3">Nitrate reductase</fullName>
    </recommendedName>
</protein>
<evidence type="ECO:0008006" key="3">
    <source>
        <dbReference type="Google" id="ProtNLM"/>
    </source>
</evidence>
<dbReference type="AlphaFoldDB" id="A0AA40S0V0"/>
<gene>
    <name evidence="1" type="ORF">HNR51_001599</name>
</gene>